<reference evidence="1" key="1">
    <citation type="submission" date="2018-05" db="EMBL/GenBank/DDBJ databases">
        <authorList>
            <person name="Lanie J.A."/>
            <person name="Ng W.-L."/>
            <person name="Kazmierczak K.M."/>
            <person name="Andrzejewski T.M."/>
            <person name="Davidsen T.M."/>
            <person name="Wayne K.J."/>
            <person name="Tettelin H."/>
            <person name="Glass J.I."/>
            <person name="Rusch D."/>
            <person name="Podicherti R."/>
            <person name="Tsui H.-C.T."/>
            <person name="Winkler M.E."/>
        </authorList>
    </citation>
    <scope>NUCLEOTIDE SEQUENCE</scope>
</reference>
<gene>
    <name evidence="1" type="ORF">METZ01_LOCUS428247</name>
</gene>
<sequence length="55" mass="6088">MLKAAPSRIGADDGLGSDTSADIAWQEFSVPYRFPVAFTEGLFDGSNRILRDRLR</sequence>
<evidence type="ECO:0000313" key="1">
    <source>
        <dbReference type="EMBL" id="SVD75393.1"/>
    </source>
</evidence>
<feature type="non-terminal residue" evidence="1">
    <location>
        <position position="55"/>
    </location>
</feature>
<protein>
    <submittedName>
        <fullName evidence="1">Uncharacterized protein</fullName>
    </submittedName>
</protein>
<name>A0A382XWM8_9ZZZZ</name>
<dbReference type="AlphaFoldDB" id="A0A382XWM8"/>
<proteinExistence type="predicted"/>
<organism evidence="1">
    <name type="scientific">marine metagenome</name>
    <dbReference type="NCBI Taxonomy" id="408172"/>
    <lineage>
        <taxon>unclassified sequences</taxon>
        <taxon>metagenomes</taxon>
        <taxon>ecological metagenomes</taxon>
    </lineage>
</organism>
<accession>A0A382XWM8</accession>
<dbReference type="EMBL" id="UINC01171046">
    <property type="protein sequence ID" value="SVD75393.1"/>
    <property type="molecule type" value="Genomic_DNA"/>
</dbReference>